<accession>A0A1U7LIF9</accession>
<keyword evidence="19" id="KW-1185">Reference proteome</keyword>
<evidence type="ECO:0000256" key="11">
    <source>
        <dbReference type="ARBA" id="ARBA00023128"/>
    </source>
</evidence>
<evidence type="ECO:0000313" key="18">
    <source>
        <dbReference type="EMBL" id="OLL22437.1"/>
    </source>
</evidence>
<keyword evidence="12" id="KW-0472">Membrane</keyword>
<dbReference type="EMBL" id="LXFE01003327">
    <property type="protein sequence ID" value="OLL22436.1"/>
    <property type="molecule type" value="Genomic_DNA"/>
</dbReference>
<evidence type="ECO:0000256" key="9">
    <source>
        <dbReference type="ARBA" id="ARBA00022792"/>
    </source>
</evidence>
<keyword evidence="13 16" id="KW-1015">Disulfide bond</keyword>
<dbReference type="GO" id="GO:0005743">
    <property type="term" value="C:mitochondrial inner membrane"/>
    <property type="evidence" value="ECO:0007669"/>
    <property type="project" value="UniProtKB-SubCell"/>
</dbReference>
<organism evidence="18 19">
    <name type="scientific">Neolecta irregularis (strain DAH-3)</name>
    <dbReference type="NCBI Taxonomy" id="1198029"/>
    <lineage>
        <taxon>Eukaryota</taxon>
        <taxon>Fungi</taxon>
        <taxon>Dikarya</taxon>
        <taxon>Ascomycota</taxon>
        <taxon>Taphrinomycotina</taxon>
        <taxon>Neolectales</taxon>
        <taxon>Neolectaceae</taxon>
        <taxon>Neolecta</taxon>
    </lineage>
</organism>
<dbReference type="STRING" id="1198029.A0A1U7LIF9"/>
<keyword evidence="11" id="KW-0496">Mitochondrion</keyword>
<evidence type="ECO:0000313" key="19">
    <source>
        <dbReference type="Proteomes" id="UP000186594"/>
    </source>
</evidence>
<dbReference type="EMBL" id="LXFE01003327">
    <property type="protein sequence ID" value="OLL22437.1"/>
    <property type="molecule type" value="Genomic_DNA"/>
</dbReference>
<dbReference type="CDD" id="cd24141">
    <property type="entry name" value="NDUFS5-like"/>
    <property type="match status" value="1"/>
</dbReference>
<keyword evidence="10" id="KW-0249">Electron transport</keyword>
<keyword evidence="18" id="KW-0830">Ubiquinone</keyword>
<proteinExistence type="inferred from homology"/>
<evidence type="ECO:0000256" key="14">
    <source>
        <dbReference type="ARBA" id="ARBA00031222"/>
    </source>
</evidence>
<dbReference type="AlphaFoldDB" id="A0A1U7LIF9"/>
<dbReference type="EMBL" id="LXFE01003327">
    <property type="protein sequence ID" value="OLL22435.1"/>
    <property type="molecule type" value="Genomic_DNA"/>
</dbReference>
<comment type="function">
    <text evidence="1">Accessory subunit of the mitochondrial membrane respiratory chain NADH dehydrogenase (Complex I), that is believed not to be involved in catalysis. Complex I functions in the transfer of electrons from NADH to the respiratory chain. The immediate electron acceptor for the enzyme is believed to be ubiquinone.</text>
</comment>
<comment type="subcellular location">
    <subcellularLocation>
        <location evidence="3">Mitochondrion inner membrane</location>
        <topology evidence="3">Peripheral membrane protein</topology>
    </subcellularLocation>
    <subcellularLocation>
        <location evidence="2">Mitochondrion intermembrane space</location>
    </subcellularLocation>
</comment>
<dbReference type="InterPro" id="IPR019342">
    <property type="entry name" value="NADH_UbQ_OxRdtase_FeS-su5"/>
</dbReference>
<evidence type="ECO:0000256" key="2">
    <source>
        <dbReference type="ARBA" id="ARBA00004569"/>
    </source>
</evidence>
<evidence type="ECO:0000256" key="1">
    <source>
        <dbReference type="ARBA" id="ARBA00003195"/>
    </source>
</evidence>
<evidence type="ECO:0000256" key="4">
    <source>
        <dbReference type="ARBA" id="ARBA00007372"/>
    </source>
</evidence>
<comment type="caution">
    <text evidence="18">The sequence shown here is derived from an EMBL/GenBank/DDBJ whole genome shotgun (WGS) entry which is preliminary data.</text>
</comment>
<comment type="similarity">
    <text evidence="4">Belongs to the complex I NDUFS5 subunit family.</text>
</comment>
<dbReference type="PANTHER" id="PTHR15224">
    <property type="entry name" value="NADH DEHYDROGENASE [UBIQUINONE] IRON-SULFUR PROTEIN 5"/>
    <property type="match status" value="1"/>
</dbReference>
<dbReference type="OrthoDB" id="9992197at2759"/>
<feature type="disulfide bond" evidence="16">
    <location>
        <begin position="15"/>
        <end position="45"/>
    </location>
</feature>
<evidence type="ECO:0000256" key="12">
    <source>
        <dbReference type="ARBA" id="ARBA00023136"/>
    </source>
</evidence>
<gene>
    <name evidence="18" type="ORF">NEOLI_005141</name>
</gene>
<evidence type="ECO:0000256" key="17">
    <source>
        <dbReference type="SAM" id="MobiDB-lite"/>
    </source>
</evidence>
<evidence type="ECO:0000256" key="10">
    <source>
        <dbReference type="ARBA" id="ARBA00022982"/>
    </source>
</evidence>
<evidence type="ECO:0000256" key="16">
    <source>
        <dbReference type="PIRSR" id="PIRSR619342-50"/>
    </source>
</evidence>
<feature type="compositionally biased region" description="Basic and acidic residues" evidence="17">
    <location>
        <begin position="63"/>
        <end position="73"/>
    </location>
</feature>
<evidence type="ECO:0000256" key="7">
    <source>
        <dbReference type="ARBA" id="ARBA00022448"/>
    </source>
</evidence>
<dbReference type="Proteomes" id="UP000186594">
    <property type="component" value="Unassembled WGS sequence"/>
</dbReference>
<evidence type="ECO:0000256" key="13">
    <source>
        <dbReference type="ARBA" id="ARBA00023157"/>
    </source>
</evidence>
<sequence>MSSGFGIHNASPPRCHRFFQEFTACFASRDNPRDCQPFHQDYFECLHGRKAKGRHLRVVEETLRSQKSTRDRIQNALDGHSGLGLIDRPE</sequence>
<keyword evidence="7" id="KW-0813">Transport</keyword>
<dbReference type="GO" id="GO:0032981">
    <property type="term" value="P:mitochondrial respiratory chain complex I assembly"/>
    <property type="evidence" value="ECO:0007669"/>
    <property type="project" value="TreeGrafter"/>
</dbReference>
<dbReference type="OMA" id="FSRCMST"/>
<evidence type="ECO:0000256" key="6">
    <source>
        <dbReference type="ARBA" id="ARBA00013482"/>
    </source>
</evidence>
<protein>
    <recommendedName>
        <fullName evidence="6">NADH dehydrogenase [ubiquinone] iron-sulfur protein 5</fullName>
    </recommendedName>
    <alternativeName>
        <fullName evidence="14">Complex I-15 kDa</fullName>
    </alternativeName>
    <alternativeName>
        <fullName evidence="15">NADH-ubiquinone oxidoreductase 15 kDa subunit</fullName>
    </alternativeName>
</protein>
<evidence type="ECO:0000256" key="15">
    <source>
        <dbReference type="ARBA" id="ARBA00032739"/>
    </source>
</evidence>
<reference evidence="18 19" key="1">
    <citation type="submission" date="2016-04" db="EMBL/GenBank/DDBJ databases">
        <title>Evolutionary innovation and constraint leading to complex multicellularity in the Ascomycota.</title>
        <authorList>
            <person name="Cisse O."/>
            <person name="Nguyen A."/>
            <person name="Hewitt D.A."/>
            <person name="Jedd G."/>
            <person name="Stajich J.E."/>
        </authorList>
    </citation>
    <scope>NUCLEOTIDE SEQUENCE [LARGE SCALE GENOMIC DNA]</scope>
    <source>
        <strain evidence="18 19">DAH-3</strain>
    </source>
</reference>
<feature type="disulfide bond" evidence="16">
    <location>
        <begin position="25"/>
        <end position="35"/>
    </location>
</feature>
<keyword evidence="9" id="KW-0999">Mitochondrion inner membrane</keyword>
<evidence type="ECO:0000256" key="5">
    <source>
        <dbReference type="ARBA" id="ARBA00011261"/>
    </source>
</evidence>
<dbReference type="GO" id="GO:0005758">
    <property type="term" value="C:mitochondrial intermembrane space"/>
    <property type="evidence" value="ECO:0007669"/>
    <property type="project" value="UniProtKB-SubCell"/>
</dbReference>
<name>A0A1U7LIF9_NEOID</name>
<evidence type="ECO:0000256" key="8">
    <source>
        <dbReference type="ARBA" id="ARBA00022660"/>
    </source>
</evidence>
<keyword evidence="8" id="KW-0679">Respiratory chain</keyword>
<feature type="region of interest" description="Disordered" evidence="17">
    <location>
        <begin position="63"/>
        <end position="90"/>
    </location>
</feature>
<evidence type="ECO:0000256" key="3">
    <source>
        <dbReference type="ARBA" id="ARBA00004637"/>
    </source>
</evidence>
<comment type="subunit">
    <text evidence="5">Mammalian complex I is composed of 45 different subunits. This is a component of the iron-sulfur (IP) fragment of the enzyme.</text>
</comment>
<dbReference type="PANTHER" id="PTHR15224:SF1">
    <property type="entry name" value="NADH DEHYDROGENASE [UBIQUINONE] IRON-SULFUR PROTEIN 5"/>
    <property type="match status" value="1"/>
</dbReference>